<dbReference type="EMBL" id="JBHSTM010000008">
    <property type="protein sequence ID" value="MFC6426203.1"/>
    <property type="molecule type" value="Genomic_DNA"/>
</dbReference>
<evidence type="ECO:0000313" key="6">
    <source>
        <dbReference type="Proteomes" id="UP001596305"/>
    </source>
</evidence>
<dbReference type="InterPro" id="IPR002669">
    <property type="entry name" value="UreD"/>
</dbReference>
<dbReference type="Proteomes" id="UP001596305">
    <property type="component" value="Unassembled WGS sequence"/>
</dbReference>
<comment type="subcellular location">
    <subcellularLocation>
        <location evidence="3">Cytoplasm</location>
    </subcellularLocation>
</comment>
<reference evidence="6" key="1">
    <citation type="journal article" date="2019" name="Int. J. Syst. Evol. Microbiol.">
        <title>The Global Catalogue of Microorganisms (GCM) 10K type strain sequencing project: providing services to taxonomists for standard genome sequencing and annotation.</title>
        <authorList>
            <consortium name="The Broad Institute Genomics Platform"/>
            <consortium name="The Broad Institute Genome Sequencing Center for Infectious Disease"/>
            <person name="Wu L."/>
            <person name="Ma J."/>
        </authorList>
    </citation>
    <scope>NUCLEOTIDE SEQUENCE [LARGE SCALE GENOMIC DNA]</scope>
    <source>
        <strain evidence="6">CCUG 47105</strain>
    </source>
</reference>
<name>A0ABW1XEK9_9CELL</name>
<dbReference type="RefSeq" id="WP_204808252.1">
    <property type="nucleotide sequence ID" value="NZ_BAAAIY010000001.1"/>
</dbReference>
<feature type="compositionally biased region" description="Low complexity" evidence="4">
    <location>
        <begin position="24"/>
        <end position="50"/>
    </location>
</feature>
<protein>
    <recommendedName>
        <fullName evidence="3">Urease accessory protein UreD</fullName>
    </recommendedName>
</protein>
<keyword evidence="6" id="KW-1185">Reference proteome</keyword>
<organism evidence="5 6">
    <name type="scientific">Oerskovia paurometabola</name>
    <dbReference type="NCBI Taxonomy" id="162170"/>
    <lineage>
        <taxon>Bacteria</taxon>
        <taxon>Bacillati</taxon>
        <taxon>Actinomycetota</taxon>
        <taxon>Actinomycetes</taxon>
        <taxon>Micrococcales</taxon>
        <taxon>Cellulomonadaceae</taxon>
        <taxon>Oerskovia</taxon>
    </lineage>
</organism>
<evidence type="ECO:0000256" key="1">
    <source>
        <dbReference type="ARBA" id="ARBA00007177"/>
    </source>
</evidence>
<dbReference type="Pfam" id="PF01774">
    <property type="entry name" value="UreD"/>
    <property type="match status" value="1"/>
</dbReference>
<keyword evidence="2 3" id="KW-0143">Chaperone</keyword>
<comment type="similarity">
    <text evidence="1 3">Belongs to the UreD family.</text>
</comment>
<accession>A0ABW1XEK9</accession>
<dbReference type="PANTHER" id="PTHR33643">
    <property type="entry name" value="UREASE ACCESSORY PROTEIN D"/>
    <property type="match status" value="1"/>
</dbReference>
<proteinExistence type="inferred from homology"/>
<gene>
    <name evidence="3" type="primary">ureD</name>
    <name evidence="5" type="ORF">ACFP71_15320</name>
</gene>
<evidence type="ECO:0000313" key="5">
    <source>
        <dbReference type="EMBL" id="MFC6426203.1"/>
    </source>
</evidence>
<feature type="region of interest" description="Disordered" evidence="4">
    <location>
        <begin position="1"/>
        <end position="53"/>
    </location>
</feature>
<evidence type="ECO:0000256" key="2">
    <source>
        <dbReference type="ARBA" id="ARBA00023186"/>
    </source>
</evidence>
<comment type="caution">
    <text evidence="5">The sequence shown here is derived from an EMBL/GenBank/DDBJ whole genome shotgun (WGS) entry which is preliminary data.</text>
</comment>
<dbReference type="PANTHER" id="PTHR33643:SF1">
    <property type="entry name" value="UREASE ACCESSORY PROTEIN D"/>
    <property type="match status" value="1"/>
</dbReference>
<sequence>MSAELVTDVPDAAPLRAVPGEPGGATSDGRASSAASTTGAGRPGGISWRGSGSGYGGYRLEPAHYEPERVPQEVLRHSSTPDTLAAGSPGKVGLLELEFARNDRGTELVHHYQKSPLQIMRPLYYDPLRPDMPYTYLMSTGGGILQADRLRTDLLFGPGSSAHVTTSAHSKVYRMEHDYAVAQTNVVVAEDAYVEYLPEPVIPFADSRFYQRTCVTLHESGTLVAGETVFAGRLARDERHRYAVFASDFEVRRPDGRIVALDRVRLVPEDGRTGGLAVLGDRDVLAMLYVLTPLVPPTQLADLLHSVLAERFEEDLFIGVSALPGDAGVWVRIVGDDTGAVACANTVAWRAVHQVLTGIEAPLIRKS</sequence>
<keyword evidence="3" id="KW-0996">Nickel insertion</keyword>
<evidence type="ECO:0000256" key="4">
    <source>
        <dbReference type="SAM" id="MobiDB-lite"/>
    </source>
</evidence>
<dbReference type="HAMAP" id="MF_01384">
    <property type="entry name" value="UreD"/>
    <property type="match status" value="1"/>
</dbReference>
<evidence type="ECO:0000256" key="3">
    <source>
        <dbReference type="HAMAP-Rule" id="MF_01384"/>
    </source>
</evidence>
<keyword evidence="3" id="KW-0963">Cytoplasm</keyword>
<comment type="subunit">
    <text evidence="3">UreD, UreF and UreG form a complex that acts as a GTP-hydrolysis-dependent molecular chaperone, activating the urease apoprotein by helping to assemble the nickel containing metallocenter of UreC. The UreE protein probably delivers the nickel.</text>
</comment>
<comment type="function">
    <text evidence="3">Required for maturation of urease via the functional incorporation of the urease nickel metallocenter.</text>
</comment>